<evidence type="ECO:0000313" key="2">
    <source>
        <dbReference type="Proteomes" id="UP000821845"/>
    </source>
</evidence>
<protein>
    <submittedName>
        <fullName evidence="1">Uncharacterized protein</fullName>
    </submittedName>
</protein>
<name>A0ACB7TI62_HYAAI</name>
<reference evidence="1" key="1">
    <citation type="submission" date="2020-05" db="EMBL/GenBank/DDBJ databases">
        <title>Large-scale comparative analyses of tick genomes elucidate their genetic diversity and vector capacities.</title>
        <authorList>
            <person name="Jia N."/>
            <person name="Wang J."/>
            <person name="Shi W."/>
            <person name="Du L."/>
            <person name="Sun Y."/>
            <person name="Zhan W."/>
            <person name="Jiang J."/>
            <person name="Wang Q."/>
            <person name="Zhang B."/>
            <person name="Ji P."/>
            <person name="Sakyi L.B."/>
            <person name="Cui X."/>
            <person name="Yuan T."/>
            <person name="Jiang B."/>
            <person name="Yang W."/>
            <person name="Lam T.T.-Y."/>
            <person name="Chang Q."/>
            <person name="Ding S."/>
            <person name="Wang X."/>
            <person name="Zhu J."/>
            <person name="Ruan X."/>
            <person name="Zhao L."/>
            <person name="Wei J."/>
            <person name="Que T."/>
            <person name="Du C."/>
            <person name="Cheng J."/>
            <person name="Dai P."/>
            <person name="Han X."/>
            <person name="Huang E."/>
            <person name="Gao Y."/>
            <person name="Liu J."/>
            <person name="Shao H."/>
            <person name="Ye R."/>
            <person name="Li L."/>
            <person name="Wei W."/>
            <person name="Wang X."/>
            <person name="Wang C."/>
            <person name="Yang T."/>
            <person name="Huo Q."/>
            <person name="Li W."/>
            <person name="Guo W."/>
            <person name="Chen H."/>
            <person name="Zhou L."/>
            <person name="Ni X."/>
            <person name="Tian J."/>
            <person name="Zhou Y."/>
            <person name="Sheng Y."/>
            <person name="Liu T."/>
            <person name="Pan Y."/>
            <person name="Xia L."/>
            <person name="Li J."/>
            <person name="Zhao F."/>
            <person name="Cao W."/>
        </authorList>
    </citation>
    <scope>NUCLEOTIDE SEQUENCE</scope>
    <source>
        <strain evidence="1">Hyas-2018</strain>
    </source>
</reference>
<proteinExistence type="predicted"/>
<evidence type="ECO:0000313" key="1">
    <source>
        <dbReference type="EMBL" id="KAH6946002.1"/>
    </source>
</evidence>
<keyword evidence="2" id="KW-1185">Reference proteome</keyword>
<comment type="caution">
    <text evidence="1">The sequence shown here is derived from an EMBL/GenBank/DDBJ whole genome shotgun (WGS) entry which is preliminary data.</text>
</comment>
<accession>A0ACB7TI62</accession>
<organism evidence="1 2">
    <name type="scientific">Hyalomma asiaticum</name>
    <name type="common">Tick</name>
    <dbReference type="NCBI Taxonomy" id="266040"/>
    <lineage>
        <taxon>Eukaryota</taxon>
        <taxon>Metazoa</taxon>
        <taxon>Ecdysozoa</taxon>
        <taxon>Arthropoda</taxon>
        <taxon>Chelicerata</taxon>
        <taxon>Arachnida</taxon>
        <taxon>Acari</taxon>
        <taxon>Parasitiformes</taxon>
        <taxon>Ixodida</taxon>
        <taxon>Ixodoidea</taxon>
        <taxon>Ixodidae</taxon>
        <taxon>Hyalomminae</taxon>
        <taxon>Hyalomma</taxon>
    </lineage>
</organism>
<dbReference type="EMBL" id="CM023481">
    <property type="protein sequence ID" value="KAH6946002.1"/>
    <property type="molecule type" value="Genomic_DNA"/>
</dbReference>
<dbReference type="Proteomes" id="UP000821845">
    <property type="component" value="Chromosome 1"/>
</dbReference>
<sequence length="195" mass="22033">MPGLCRRQPDSDESVDEFTIKPLSQREATKGSYHNFPRDDALRERWISATRRDNWTPSRHAAVCSDHFAPEAYKDSGRLMEVFGLAKPNFRRYLKADAVPTVFDETTKSKPRAPRRTAVKRRAEHDVQDAPGMANPEDHHAGSSYQNELSCKAATTSQHSDVQEAELQESRSAHYGLLFVTALVKQKMGLYTVAK</sequence>
<gene>
    <name evidence="1" type="ORF">HPB50_011105</name>
</gene>